<feature type="region of interest" description="Disordered" evidence="5">
    <location>
        <begin position="191"/>
        <end position="219"/>
    </location>
</feature>
<accession>A0ABR4LU75</accession>
<keyword evidence="4 6" id="KW-0472">Membrane</keyword>
<sequence length="289" mass="31916">MRRPTFNPGRTKNFIHGLQGFLIFLAWALTIAVFTKGGGVDGRTGWYFALCWFTIPALIYLVAVPMWPRARRFGNVYAFATVDCLYALFWFTAWVCIASYVAQGKSEGKDKEDKDENQDNKDDNKSGCDNWKYGSASKCNISTATCILGVAIFLLFVGTAYMSFRNVMHFRQTGTLPDAVSDPTFAAQSKAAFSSNPAQDFEEEDDFRSGRGGMGSSLRDRDEDYALLHQSEVDDLGNPNGRSAMHGAYDPTTSSGTVLHDYSTSYGGAHGQHYAPPSEYDSTVSGYSR</sequence>
<evidence type="ECO:0000256" key="2">
    <source>
        <dbReference type="ARBA" id="ARBA00022692"/>
    </source>
</evidence>
<feature type="transmembrane region" description="Helical" evidence="6">
    <location>
        <begin position="76"/>
        <end position="102"/>
    </location>
</feature>
<dbReference type="EMBL" id="JBFXLQ010000015">
    <property type="protein sequence ID" value="KAL2868090.1"/>
    <property type="molecule type" value="Genomic_DNA"/>
</dbReference>
<dbReference type="Pfam" id="PF01284">
    <property type="entry name" value="MARVEL"/>
    <property type="match status" value="1"/>
</dbReference>
<evidence type="ECO:0000256" key="4">
    <source>
        <dbReference type="ARBA" id="ARBA00023136"/>
    </source>
</evidence>
<feature type="transmembrane region" description="Helical" evidence="6">
    <location>
        <begin position="21"/>
        <end position="39"/>
    </location>
</feature>
<evidence type="ECO:0000256" key="6">
    <source>
        <dbReference type="SAM" id="Phobius"/>
    </source>
</evidence>
<evidence type="ECO:0000259" key="7">
    <source>
        <dbReference type="Pfam" id="PF01284"/>
    </source>
</evidence>
<dbReference type="Proteomes" id="UP001610432">
    <property type="component" value="Unassembled WGS sequence"/>
</dbReference>
<name>A0ABR4LU75_9EURO</name>
<keyword evidence="9" id="KW-1185">Reference proteome</keyword>
<evidence type="ECO:0000256" key="5">
    <source>
        <dbReference type="SAM" id="MobiDB-lite"/>
    </source>
</evidence>
<evidence type="ECO:0000313" key="8">
    <source>
        <dbReference type="EMBL" id="KAL2868090.1"/>
    </source>
</evidence>
<dbReference type="RefSeq" id="XP_070887069.1">
    <property type="nucleotide sequence ID" value="XM_071035220.1"/>
</dbReference>
<dbReference type="PANTHER" id="PTHR37451">
    <property type="entry name" value="MARVEL DOMAIN"/>
    <property type="match status" value="1"/>
</dbReference>
<organism evidence="8 9">
    <name type="scientific">Aspergillus lucknowensis</name>
    <dbReference type="NCBI Taxonomy" id="176173"/>
    <lineage>
        <taxon>Eukaryota</taxon>
        <taxon>Fungi</taxon>
        <taxon>Dikarya</taxon>
        <taxon>Ascomycota</taxon>
        <taxon>Pezizomycotina</taxon>
        <taxon>Eurotiomycetes</taxon>
        <taxon>Eurotiomycetidae</taxon>
        <taxon>Eurotiales</taxon>
        <taxon>Aspergillaceae</taxon>
        <taxon>Aspergillus</taxon>
        <taxon>Aspergillus subgen. Nidulantes</taxon>
    </lineage>
</organism>
<evidence type="ECO:0000256" key="1">
    <source>
        <dbReference type="ARBA" id="ARBA00004141"/>
    </source>
</evidence>
<comment type="caution">
    <text evidence="8">The sequence shown here is derived from an EMBL/GenBank/DDBJ whole genome shotgun (WGS) entry which is preliminary data.</text>
</comment>
<feature type="transmembrane region" description="Helical" evidence="6">
    <location>
        <begin position="141"/>
        <end position="164"/>
    </location>
</feature>
<proteinExistence type="predicted"/>
<dbReference type="GeneID" id="98150292"/>
<dbReference type="PANTHER" id="PTHR37451:SF3">
    <property type="entry name" value="MARVEL DOMAIN-CONTAINING PROTEIN"/>
    <property type="match status" value="1"/>
</dbReference>
<feature type="compositionally biased region" description="Polar residues" evidence="5">
    <location>
        <begin position="251"/>
        <end position="266"/>
    </location>
</feature>
<gene>
    <name evidence="8" type="ORF">BJX67DRAFT_60688</name>
</gene>
<protein>
    <recommendedName>
        <fullName evidence="7">MARVEL domain-containing protein</fullName>
    </recommendedName>
</protein>
<comment type="subcellular location">
    <subcellularLocation>
        <location evidence="1">Membrane</location>
        <topology evidence="1">Multi-pass membrane protein</topology>
    </subcellularLocation>
</comment>
<feature type="compositionally biased region" description="Polar residues" evidence="5">
    <location>
        <begin position="280"/>
        <end position="289"/>
    </location>
</feature>
<dbReference type="InterPro" id="IPR008253">
    <property type="entry name" value="Marvel"/>
</dbReference>
<keyword evidence="2 6" id="KW-0812">Transmembrane</keyword>
<keyword evidence="3 6" id="KW-1133">Transmembrane helix</keyword>
<evidence type="ECO:0000256" key="3">
    <source>
        <dbReference type="ARBA" id="ARBA00022989"/>
    </source>
</evidence>
<evidence type="ECO:0000313" key="9">
    <source>
        <dbReference type="Proteomes" id="UP001610432"/>
    </source>
</evidence>
<feature type="region of interest" description="Disordered" evidence="5">
    <location>
        <begin position="236"/>
        <end position="289"/>
    </location>
</feature>
<feature type="transmembrane region" description="Helical" evidence="6">
    <location>
        <begin position="45"/>
        <end position="64"/>
    </location>
</feature>
<reference evidence="8 9" key="1">
    <citation type="submission" date="2024-07" db="EMBL/GenBank/DDBJ databases">
        <title>Section-level genome sequencing and comparative genomics of Aspergillus sections Usti and Cavernicolus.</title>
        <authorList>
            <consortium name="Lawrence Berkeley National Laboratory"/>
            <person name="Nybo J.L."/>
            <person name="Vesth T.C."/>
            <person name="Theobald S."/>
            <person name="Frisvad J.C."/>
            <person name="Larsen T.O."/>
            <person name="Kjaerboelling I."/>
            <person name="Rothschild-Mancinelli K."/>
            <person name="Lyhne E.K."/>
            <person name="Kogle M.E."/>
            <person name="Barry K."/>
            <person name="Clum A."/>
            <person name="Na H."/>
            <person name="Ledsgaard L."/>
            <person name="Lin J."/>
            <person name="Lipzen A."/>
            <person name="Kuo A."/>
            <person name="Riley R."/>
            <person name="Mondo S."/>
            <person name="Labutti K."/>
            <person name="Haridas S."/>
            <person name="Pangalinan J."/>
            <person name="Salamov A.A."/>
            <person name="Simmons B.A."/>
            <person name="Magnuson J.K."/>
            <person name="Chen J."/>
            <person name="Drula E."/>
            <person name="Henrissat B."/>
            <person name="Wiebenga A."/>
            <person name="Lubbers R.J."/>
            <person name="Gomes A.C."/>
            <person name="Macurrencykelacurrency M.R."/>
            <person name="Stajich J."/>
            <person name="Grigoriev I.V."/>
            <person name="Mortensen U.H."/>
            <person name="De Vries R.P."/>
            <person name="Baker S.E."/>
            <person name="Andersen M.R."/>
        </authorList>
    </citation>
    <scope>NUCLEOTIDE SEQUENCE [LARGE SCALE GENOMIC DNA]</scope>
    <source>
        <strain evidence="8 9">CBS 449.75</strain>
    </source>
</reference>
<feature type="domain" description="MARVEL" evidence="7">
    <location>
        <begin position="12"/>
        <end position="161"/>
    </location>
</feature>